<evidence type="ECO:0000313" key="2">
    <source>
        <dbReference type="EMBL" id="MFD2756990.1"/>
    </source>
</evidence>
<gene>
    <name evidence="2" type="ORF">ACFSW7_01185</name>
</gene>
<dbReference type="EMBL" id="JBHUNE010000001">
    <property type="protein sequence ID" value="MFD2756990.1"/>
    <property type="molecule type" value="Genomic_DNA"/>
</dbReference>
<dbReference type="Proteomes" id="UP001597492">
    <property type="component" value="Unassembled WGS sequence"/>
</dbReference>
<feature type="region of interest" description="Disordered" evidence="1">
    <location>
        <begin position="110"/>
        <end position="198"/>
    </location>
</feature>
<name>A0ABW5UU86_9MICO</name>
<proteinExistence type="predicted"/>
<dbReference type="Pfam" id="PF11228">
    <property type="entry name" value="DUF3027"/>
    <property type="match status" value="1"/>
</dbReference>
<organism evidence="2 3">
    <name type="scientific">Gulosibacter faecalis</name>
    <dbReference type="NCBI Taxonomy" id="272240"/>
    <lineage>
        <taxon>Bacteria</taxon>
        <taxon>Bacillati</taxon>
        <taxon>Actinomycetota</taxon>
        <taxon>Actinomycetes</taxon>
        <taxon>Micrococcales</taxon>
        <taxon>Microbacteriaceae</taxon>
        <taxon>Gulosibacter</taxon>
    </lineage>
</organism>
<dbReference type="InterPro" id="IPR021391">
    <property type="entry name" value="DUF3027"/>
</dbReference>
<accession>A0ABW5UU86</accession>
<feature type="compositionally biased region" description="Acidic residues" evidence="1">
    <location>
        <begin position="113"/>
        <end position="158"/>
    </location>
</feature>
<evidence type="ECO:0000313" key="3">
    <source>
        <dbReference type="Proteomes" id="UP001597492"/>
    </source>
</evidence>
<keyword evidence="3" id="KW-1185">Reference proteome</keyword>
<sequence length="198" mass="21860">MPEAAETTTDEGLIGLALAALAEVAPAEQIGEHLETSEPSDEGVRTLRFAANVPGHRDWFWTVWTTVVDDAEPTVLECDLLPGEDALLAPSWVPWAERLAEFRATHDRHGNLVDDEDDAEGAEFDDEDDDFDEAEHDDEDGDDESDADTDDADDESGESGESAGSEGRSGRGGRRSGRRGRGRPKSQRTQRRTRRRRR</sequence>
<dbReference type="RefSeq" id="WP_019618910.1">
    <property type="nucleotide sequence ID" value="NZ_JBHUNE010000001.1"/>
</dbReference>
<comment type="caution">
    <text evidence="2">The sequence shown here is derived from an EMBL/GenBank/DDBJ whole genome shotgun (WGS) entry which is preliminary data.</text>
</comment>
<reference evidence="3" key="1">
    <citation type="journal article" date="2019" name="Int. J. Syst. Evol. Microbiol.">
        <title>The Global Catalogue of Microorganisms (GCM) 10K type strain sequencing project: providing services to taxonomists for standard genome sequencing and annotation.</title>
        <authorList>
            <consortium name="The Broad Institute Genomics Platform"/>
            <consortium name="The Broad Institute Genome Sequencing Center for Infectious Disease"/>
            <person name="Wu L."/>
            <person name="Ma J."/>
        </authorList>
    </citation>
    <scope>NUCLEOTIDE SEQUENCE [LARGE SCALE GENOMIC DNA]</scope>
    <source>
        <strain evidence="3">TISTR 1514</strain>
    </source>
</reference>
<feature type="compositionally biased region" description="Basic residues" evidence="1">
    <location>
        <begin position="171"/>
        <end position="198"/>
    </location>
</feature>
<protein>
    <submittedName>
        <fullName evidence="2">DUF3027 domain-containing protein</fullName>
    </submittedName>
</protein>
<evidence type="ECO:0000256" key="1">
    <source>
        <dbReference type="SAM" id="MobiDB-lite"/>
    </source>
</evidence>